<evidence type="ECO:0000256" key="1">
    <source>
        <dbReference type="ARBA" id="ARBA00008943"/>
    </source>
</evidence>
<evidence type="ECO:0000313" key="7">
    <source>
        <dbReference type="Proteomes" id="UP000662931"/>
    </source>
</evidence>
<dbReference type="Pfam" id="PF02383">
    <property type="entry name" value="Syja_N"/>
    <property type="match status" value="1"/>
</dbReference>
<organism evidence="6 7">
    <name type="scientific">Eeniella nana</name>
    <name type="common">Yeast</name>
    <name type="synonym">Brettanomyces nanus</name>
    <dbReference type="NCBI Taxonomy" id="13502"/>
    <lineage>
        <taxon>Eukaryota</taxon>
        <taxon>Fungi</taxon>
        <taxon>Dikarya</taxon>
        <taxon>Ascomycota</taxon>
        <taxon>Saccharomycotina</taxon>
        <taxon>Pichiomycetes</taxon>
        <taxon>Pichiales</taxon>
        <taxon>Pichiaceae</taxon>
        <taxon>Brettanomyces</taxon>
    </lineage>
</organism>
<accession>A0A875S8Q7</accession>
<dbReference type="EMBL" id="CP064814">
    <property type="protein sequence ID" value="QPG75474.1"/>
    <property type="molecule type" value="Genomic_DNA"/>
</dbReference>
<keyword evidence="4" id="KW-0378">Hydrolase</keyword>
<dbReference type="GO" id="GO:0046856">
    <property type="term" value="P:phosphatidylinositol dephosphorylation"/>
    <property type="evidence" value="ECO:0007669"/>
    <property type="project" value="InterPro"/>
</dbReference>
<dbReference type="SMART" id="SM00128">
    <property type="entry name" value="IPPc"/>
    <property type="match status" value="1"/>
</dbReference>
<dbReference type="InterPro" id="IPR002013">
    <property type="entry name" value="SAC_dom"/>
</dbReference>
<evidence type="ECO:0000313" key="6">
    <source>
        <dbReference type="EMBL" id="QPG75474.1"/>
    </source>
</evidence>
<evidence type="ECO:0000256" key="4">
    <source>
        <dbReference type="ARBA" id="ARBA00022801"/>
    </source>
</evidence>
<comment type="similarity">
    <text evidence="1">Belongs to the synaptojanin family.</text>
</comment>
<dbReference type="OrthoDB" id="405996at2759"/>
<dbReference type="Pfam" id="PF22669">
    <property type="entry name" value="Exo_endo_phos2"/>
    <property type="match status" value="1"/>
</dbReference>
<dbReference type="PROSITE" id="PS50275">
    <property type="entry name" value="SAC"/>
    <property type="match status" value="1"/>
</dbReference>
<dbReference type="GO" id="GO:0004439">
    <property type="term" value="F:phosphatidylinositol-4,5-bisphosphate 5-phosphatase activity"/>
    <property type="evidence" value="ECO:0007669"/>
    <property type="project" value="UniProtKB-EC"/>
</dbReference>
<evidence type="ECO:0000259" key="5">
    <source>
        <dbReference type="PROSITE" id="PS50275"/>
    </source>
</evidence>
<dbReference type="InterPro" id="IPR000300">
    <property type="entry name" value="IPPc"/>
</dbReference>
<dbReference type="Gene3D" id="3.60.10.10">
    <property type="entry name" value="Endonuclease/exonuclease/phosphatase"/>
    <property type="match status" value="1"/>
</dbReference>
<dbReference type="EC" id="3.1.3.36" evidence="3"/>
<gene>
    <name evidence="6" type="ORF">FOA43_002829</name>
</gene>
<dbReference type="GO" id="GO:0043813">
    <property type="term" value="F:phosphatidylinositol-3,5-bisphosphate 5-phosphatase activity"/>
    <property type="evidence" value="ECO:0007669"/>
    <property type="project" value="TreeGrafter"/>
</dbReference>
<protein>
    <recommendedName>
        <fullName evidence="3">phosphoinositide 5-phosphatase</fullName>
        <ecNumber evidence="3">3.1.3.36</ecNumber>
    </recommendedName>
</protein>
<evidence type="ECO:0000256" key="3">
    <source>
        <dbReference type="ARBA" id="ARBA00013044"/>
    </source>
</evidence>
<dbReference type="RefSeq" id="XP_038779039.1">
    <property type="nucleotide sequence ID" value="XM_038923111.1"/>
</dbReference>
<dbReference type="SUPFAM" id="SSF56219">
    <property type="entry name" value="DNase I-like"/>
    <property type="match status" value="1"/>
</dbReference>
<sequence length="1022" mass="116594">MQVFINRWTRCIIIVSNDFALVLRDSRSEEELSKLKKQRKKDHLPESDPKLLIEFICGSTLPDLEALHFIEIHVGHYTPSPTGTSSINSGLGDVPSLYRPFPLHERNFYGFLGLYFAKGSIYVGFVTEKTEVGSAIVGNKIYRIDNTMFISLTTGECFDYYAEDNSQNQEATVSSSKIRSVEKLLASGTFYYSPHYDMSSFMQERGESSSGYTFDSSLYEYNNRFVWNGNMIQGLVAFRSRLSYSEKKAFDKGKFLLTVIRGFAQSLTINNLSEPANPFLMTVTSKQDCKKSGPLFGPYGLDDNGNATNFVETEFIISNKDHKFAFLLLRGNVPLFWKLEAQLLRTKVEFPRSDDASKHAFTRHFDNLVAKYGAIHVVDALSTKGSQPEISKKYHEALKASIMGNEPVLYSKVDASQCSRKKNTDAYAWEMMSHLEESIKSNQAYCSLSEDYMLHEIVCMRQLGTFLVNTLDSNDRANFIEMKISEQIVTMIFKTFGMEERVSWDDFWHNHTFLWDANGRSLGKLADSYNNSIRTKNKSGGIMGKMANQSKKYVSSSSSSSSSSGKQAQFDKLLGRLEKQFQVQLVDPIHDYVLTELEKRSNEFSSMKQLKIFTVTFNVNGEQFPGDITRLIFPEPERYNRYDIVVIGLEEVVELTPGKIMNIDPKIRLFWEKKLKSTLIQFNNDNYVLLRGEQLGGLLSLIFVREADNLQYIKEIETASKKTGLKGMAANKGGVAISFNYSKTTKFCFVVSHLAAGYSNTEERHQDFKTIANGLRFRQNRMLRDFDVVIWMGDFNFRIDASNDSVRKALKDASMLSAESADKQKIFNMLFEHDQLNNQMATGQSFPFFDEKEISFMPTYKYDKDTSVYDSSEKQRVPAWTDRIVTLTRDKRLLQQELYNSIQSFQFSDHKPVYGVFSADFDIVDEALRSKIEQRLYEVRKAEVGGVNSIISNDLMQNKGGVLRYGLPAPSNSGSTWWLDKEVKFAQLESGEYEVNSRMPKNPFIGTTEKEFVKIVKPKAGN</sequence>
<dbReference type="GO" id="GO:0005737">
    <property type="term" value="C:cytoplasm"/>
    <property type="evidence" value="ECO:0007669"/>
    <property type="project" value="TreeGrafter"/>
</dbReference>
<dbReference type="GeneID" id="62196230"/>
<dbReference type="PANTHER" id="PTHR11200:SF269">
    <property type="entry name" value="PHOSPHATIDYLINOSITOL 4,5-BISPHOSPHATE 5-PHOSPHATASE INP51"/>
    <property type="match status" value="1"/>
</dbReference>
<proteinExistence type="inferred from homology"/>
<dbReference type="KEGG" id="bnn:FOA43_002829"/>
<dbReference type="Proteomes" id="UP000662931">
    <property type="component" value="Chromosome 3"/>
</dbReference>
<dbReference type="InterPro" id="IPR046985">
    <property type="entry name" value="IP5"/>
</dbReference>
<dbReference type="PANTHER" id="PTHR11200">
    <property type="entry name" value="INOSITOL 5-PHOSPHATASE"/>
    <property type="match status" value="1"/>
</dbReference>
<keyword evidence="7" id="KW-1185">Reference proteome</keyword>
<dbReference type="AlphaFoldDB" id="A0A875S8Q7"/>
<feature type="domain" description="SAC" evidence="5">
    <location>
        <begin position="181"/>
        <end position="528"/>
    </location>
</feature>
<comment type="similarity">
    <text evidence="2">In the central section; belongs to the inositol 1,4,5-trisphosphate 5-phosphatase family.</text>
</comment>
<dbReference type="GO" id="GO:0016020">
    <property type="term" value="C:membrane"/>
    <property type="evidence" value="ECO:0007669"/>
    <property type="project" value="TreeGrafter"/>
</dbReference>
<dbReference type="InterPro" id="IPR036691">
    <property type="entry name" value="Endo/exonu/phosph_ase_sf"/>
</dbReference>
<name>A0A875S8Q7_EENNA</name>
<evidence type="ECO:0000256" key="2">
    <source>
        <dbReference type="ARBA" id="ARBA00009678"/>
    </source>
</evidence>
<reference evidence="6" key="1">
    <citation type="submission" date="2020-10" db="EMBL/GenBank/DDBJ databases">
        <authorList>
            <person name="Roach M.J.R."/>
        </authorList>
    </citation>
    <scope>NUCLEOTIDE SEQUENCE</scope>
    <source>
        <strain evidence="6">CBS 1945</strain>
    </source>
</reference>